<dbReference type="GO" id="GO:0005524">
    <property type="term" value="F:ATP binding"/>
    <property type="evidence" value="ECO:0007669"/>
    <property type="project" value="InterPro"/>
</dbReference>
<dbReference type="Proteomes" id="UP000581769">
    <property type="component" value="Unassembled WGS sequence"/>
</dbReference>
<organism evidence="1 2">
    <name type="scientific">Amycolatopsis jiangsuensis</name>
    <dbReference type="NCBI Taxonomy" id="1181879"/>
    <lineage>
        <taxon>Bacteria</taxon>
        <taxon>Bacillati</taxon>
        <taxon>Actinomycetota</taxon>
        <taxon>Actinomycetes</taxon>
        <taxon>Pseudonocardiales</taxon>
        <taxon>Pseudonocardiaceae</taxon>
        <taxon>Amycolatopsis</taxon>
    </lineage>
</organism>
<proteinExistence type="predicted"/>
<accession>A0A840IN78</accession>
<comment type="caution">
    <text evidence="1">The sequence shown here is derived from an EMBL/GenBank/DDBJ whole genome shotgun (WGS) entry which is preliminary data.</text>
</comment>
<dbReference type="EMBL" id="JACHMG010000001">
    <property type="protein sequence ID" value="MBB4682652.1"/>
    <property type="molecule type" value="Genomic_DNA"/>
</dbReference>
<keyword evidence="1" id="KW-0347">Helicase</keyword>
<dbReference type="RefSeq" id="WP_184776830.1">
    <property type="nucleotide sequence ID" value="NZ_JACHMG010000001.1"/>
</dbReference>
<keyword evidence="1" id="KW-0547">Nucleotide-binding</keyword>
<dbReference type="GO" id="GO:0003677">
    <property type="term" value="F:DNA binding"/>
    <property type="evidence" value="ECO:0007669"/>
    <property type="project" value="InterPro"/>
</dbReference>
<protein>
    <submittedName>
        <fullName evidence="1">DNA helicase IV</fullName>
    </submittedName>
</protein>
<dbReference type="InterPro" id="IPR000212">
    <property type="entry name" value="DNA_helicase_UvrD/REP"/>
</dbReference>
<gene>
    <name evidence="1" type="ORF">BJY18_000137</name>
</gene>
<dbReference type="GO" id="GO:0005829">
    <property type="term" value="C:cytosol"/>
    <property type="evidence" value="ECO:0007669"/>
    <property type="project" value="TreeGrafter"/>
</dbReference>
<name>A0A840IN78_9PSEU</name>
<dbReference type="PANTHER" id="PTHR11070">
    <property type="entry name" value="UVRD / RECB / PCRA DNA HELICASE FAMILY MEMBER"/>
    <property type="match status" value="1"/>
</dbReference>
<evidence type="ECO:0000313" key="2">
    <source>
        <dbReference type="Proteomes" id="UP000581769"/>
    </source>
</evidence>
<dbReference type="Gene3D" id="3.40.50.300">
    <property type="entry name" value="P-loop containing nucleotide triphosphate hydrolases"/>
    <property type="match status" value="2"/>
</dbReference>
<dbReference type="SUPFAM" id="SSF52540">
    <property type="entry name" value="P-loop containing nucleoside triphosphate hydrolases"/>
    <property type="match status" value="1"/>
</dbReference>
<keyword evidence="1" id="KW-0378">Hydrolase</keyword>
<dbReference type="GO" id="GO:0000725">
    <property type="term" value="P:recombinational repair"/>
    <property type="evidence" value="ECO:0007669"/>
    <property type="project" value="TreeGrafter"/>
</dbReference>
<keyword evidence="2" id="KW-1185">Reference proteome</keyword>
<reference evidence="1 2" key="1">
    <citation type="submission" date="2020-08" db="EMBL/GenBank/DDBJ databases">
        <title>Sequencing the genomes of 1000 actinobacteria strains.</title>
        <authorList>
            <person name="Klenk H.-P."/>
        </authorList>
    </citation>
    <scope>NUCLEOTIDE SEQUENCE [LARGE SCALE GENOMIC DNA]</scope>
    <source>
        <strain evidence="1 2">DSM 45859</strain>
    </source>
</reference>
<dbReference type="AlphaFoldDB" id="A0A840IN78"/>
<sequence length="718" mass="78533">MAAPDVKLAAGLPAGPEPVEPEIRVERDFMEHCRAKLIRMRGEATAMLDSGAAEGDAVTDKYFNHALREFRKQVVKDLSGFDDVPLFFGRLDYPAGDVFDIKADAVRGDGSHTRRDDSDLVYVGRRGVRDEDGEPIVIDWRAMLSRAFYEASSWDPMGVRVRRRYGFDQHGVLTAFEDERFTGADSSGGGSDLLTAEIERPRQGPMRDIVATIQPEQMRLVRASVDQTLCIQGAPGTGKTAVGLHRLAYLLFSERDRLRKGGGVAVIGPNSSFLAYIRNVLPALGEVEVSQATIDDLTGQGRTAGRVDDLAAARIKGSLDMAEVVRRHLWSQICQPEETLELTHQHRTWRVSVEQQAAELEDVLGRGTGYSAGRELLVQRLAHCVLRQMERVGRAGTTLTQLCRNRGIGQAVRRMWPAVDPARLAFDLLTDSDHLAAAADGILSAEQQQAILVSPRPRSVKTMTWSTLDLALLDEAAGLVGRPDRLGHIVVDEAQDLSPMHFRAIARRVAGACTVLGDLAQATSPSAVGDWSEVLAHLDRPRGRIEVLDRGYRVPAEVLDYAARLLPHIAPDLTGPTSIRHSADALHVTRTSPDRRTETIVEACETALVREGSVCLIAADNDVAELHETLTAHDIKHTVLGGEGLDAERVTLAPVTLAKGLEYDTVLVVEPSRIVDAEPRGLQRLYVALTRAVSRLQVVHAQPLPVALAPEYALTDIR</sequence>
<dbReference type="GO" id="GO:0043138">
    <property type="term" value="F:3'-5' DNA helicase activity"/>
    <property type="evidence" value="ECO:0007669"/>
    <property type="project" value="TreeGrafter"/>
</dbReference>
<dbReference type="PANTHER" id="PTHR11070:SF45">
    <property type="entry name" value="DNA 3'-5' HELICASE"/>
    <property type="match status" value="1"/>
</dbReference>
<evidence type="ECO:0000313" key="1">
    <source>
        <dbReference type="EMBL" id="MBB4682652.1"/>
    </source>
</evidence>
<dbReference type="InterPro" id="IPR027417">
    <property type="entry name" value="P-loop_NTPase"/>
</dbReference>
<keyword evidence="1" id="KW-0067">ATP-binding</keyword>